<dbReference type="Pfam" id="PF18052">
    <property type="entry name" value="Rx_N"/>
    <property type="match status" value="1"/>
</dbReference>
<evidence type="ECO:0008006" key="15">
    <source>
        <dbReference type="Google" id="ProtNLM"/>
    </source>
</evidence>
<dbReference type="CDD" id="cd14798">
    <property type="entry name" value="RX-CC_like"/>
    <property type="match status" value="1"/>
</dbReference>
<evidence type="ECO:0000256" key="1">
    <source>
        <dbReference type="ARBA" id="ARBA00008894"/>
    </source>
</evidence>
<gene>
    <name evidence="12" type="ORF">BRADI_4g09577v3</name>
</gene>
<dbReference type="Gene3D" id="1.10.10.10">
    <property type="entry name" value="Winged helix-like DNA-binding domain superfamily/Winged helix DNA-binding domain"/>
    <property type="match status" value="1"/>
</dbReference>
<proteinExistence type="inferred from homology"/>
<dbReference type="InterPro" id="IPR032675">
    <property type="entry name" value="LRR_dom_sf"/>
</dbReference>
<dbReference type="SUPFAM" id="SSF52540">
    <property type="entry name" value="P-loop containing nucleoside triphosphate hydrolases"/>
    <property type="match status" value="1"/>
</dbReference>
<dbReference type="OrthoDB" id="694479at2759"/>
<dbReference type="GO" id="GO:0098542">
    <property type="term" value="P:defense response to other organism"/>
    <property type="evidence" value="ECO:0000318"/>
    <property type="project" value="GO_Central"/>
</dbReference>
<keyword evidence="2" id="KW-0433">Leucine-rich repeat</keyword>
<dbReference type="InterPro" id="IPR058922">
    <property type="entry name" value="WHD_DRP"/>
</dbReference>
<feature type="domain" description="Disease resistance R13L4/SHOC-2-like LRR" evidence="11">
    <location>
        <begin position="540"/>
        <end position="872"/>
    </location>
</feature>
<feature type="domain" description="NB-ARC" evidence="8">
    <location>
        <begin position="160"/>
        <end position="319"/>
    </location>
</feature>
<dbReference type="InterPro" id="IPR055414">
    <property type="entry name" value="LRR_R13L4/SHOC2-like"/>
</dbReference>
<evidence type="ECO:0000259" key="10">
    <source>
        <dbReference type="Pfam" id="PF23559"/>
    </source>
</evidence>
<dbReference type="Pfam" id="PF00931">
    <property type="entry name" value="NB-ARC"/>
    <property type="match status" value="1"/>
</dbReference>
<evidence type="ECO:0000313" key="14">
    <source>
        <dbReference type="Proteomes" id="UP000008810"/>
    </source>
</evidence>
<dbReference type="Gene3D" id="1.20.5.4130">
    <property type="match status" value="1"/>
</dbReference>
<sequence length="971" mass="108666">MDPATGAIGSLLPKLEELLGDKLRKSVRKEVLFLKEELTRIQLALSDLEDVPADQLSSQIKGWARQARDLSYDIEHAVDRFLARRLRAADPPAADPSEIFGKFSSKVAITKASARFATDIGSFRQPIMELGGRPDRPNIAAPRAAGELVDPAGELVDLDARVEDLVKILTEEKEQGRLKVASILGRAGVGKTTLANLVYQRLNQQFKCTAWVTVSPKPDIKNVLWTMLCQISPQDHDDFGSFNVEETIGEIRKALMYKRYFIVVEDMWDVKAWETIKSALIENGNSSAVLMTTCKVSIARSSGIYRLRPLQKNSSRKLFYRRLFGSGDSCPPELADMSEKILEKCNGIPSAIIKAANLLAGKTQEDWHTVLESNNLADSYDTRSRYLSYTGVPRHLKSCLLYLSMFQKGYEIIVDRLIWGWIAEGFIPEHAGTTVQQLGEEYLSELMERKLIEAVEVDAGGKALSCRVNDTGHDLIVSLSTEESSVTIFNGRQGGPLPQTVGRLAIQGNNLDLPTQVRLSSVRSLVVSGDANLFSEESGGTKLMPFLSKFENLRVLEVGGCDSLQSDHLKGIGSLYLLRYLVIEGNCITDVPKDIGYLVFLQILDLNATSLKELPGSIVHAKQLKCLRVNRHTKIPHGIGKMKALEELGDMNISNPELLKELCELTDLRVLRIVIWSWDDSYDDALLSYLGSLSRQNIKSLSILTCCSLHVLDDLDAGQAPPSLKKLEIRHSTFLSLPGWICSLERLSSLCIEVYKLSQEIIDILGRLQNLLVLSLTSKHVPEGNFNDGFRNLTCFHFLSNAVGRIFGPGAMLNLKRLNLSFQASHTKDVFHGFDFGLENLSSLEHLSIEIICFNANLRVVEDAKDAIRRAIYRGRSRGANLVISRVREDGIIETAKEEDMVESEKEQDIIENEEEEEETVIKQEKQKETKKMKKLRIAKKKFRQKEKGTIRKYKIVSLHLRSQTLTLQAL</sequence>
<dbReference type="InterPro" id="IPR002182">
    <property type="entry name" value="NB-ARC"/>
</dbReference>
<evidence type="ECO:0000259" key="8">
    <source>
        <dbReference type="Pfam" id="PF00931"/>
    </source>
</evidence>
<dbReference type="GO" id="GO:0002758">
    <property type="term" value="P:innate immune response-activating signaling pathway"/>
    <property type="evidence" value="ECO:0007669"/>
    <property type="project" value="UniProtKB-ARBA"/>
</dbReference>
<dbReference type="InterPro" id="IPR027417">
    <property type="entry name" value="P-loop_NTPase"/>
</dbReference>
<dbReference type="Gene3D" id="3.40.50.300">
    <property type="entry name" value="P-loop containing nucleotide triphosphate hydrolases"/>
    <property type="match status" value="1"/>
</dbReference>
<reference evidence="12" key="2">
    <citation type="submission" date="2017-06" db="EMBL/GenBank/DDBJ databases">
        <title>WGS assembly of Brachypodium distachyon.</title>
        <authorList>
            <consortium name="The International Brachypodium Initiative"/>
            <person name="Lucas S."/>
            <person name="Harmon-Smith M."/>
            <person name="Lail K."/>
            <person name="Tice H."/>
            <person name="Grimwood J."/>
            <person name="Bruce D."/>
            <person name="Barry K."/>
            <person name="Shu S."/>
            <person name="Lindquist E."/>
            <person name="Wang M."/>
            <person name="Pitluck S."/>
            <person name="Vogel J.P."/>
            <person name="Garvin D.F."/>
            <person name="Mockler T.C."/>
            <person name="Schmutz J."/>
            <person name="Rokhsar D."/>
            <person name="Bevan M.W."/>
        </authorList>
    </citation>
    <scope>NUCLEOTIDE SEQUENCE</scope>
    <source>
        <strain evidence="12">Bd21</strain>
    </source>
</reference>
<reference evidence="13" key="3">
    <citation type="submission" date="2018-08" db="UniProtKB">
        <authorList>
            <consortium name="EnsemblPlants"/>
        </authorList>
    </citation>
    <scope>IDENTIFICATION</scope>
    <source>
        <strain evidence="13">cv. Bd21</strain>
    </source>
</reference>
<dbReference type="EnsemblPlants" id="KQJ87179">
    <property type="protein sequence ID" value="KQJ87179"/>
    <property type="gene ID" value="BRADI_4g09577v3"/>
</dbReference>
<dbReference type="GO" id="GO:0009626">
    <property type="term" value="P:plant-type hypersensitive response"/>
    <property type="evidence" value="ECO:0007669"/>
    <property type="project" value="UniProtKB-ARBA"/>
</dbReference>
<name>A0A0Q3HFN5_BRADI</name>
<dbReference type="InterPro" id="IPR036388">
    <property type="entry name" value="WH-like_DNA-bd_sf"/>
</dbReference>
<dbReference type="EMBL" id="CM000883">
    <property type="protein sequence ID" value="KQJ87178.1"/>
    <property type="molecule type" value="Genomic_DNA"/>
</dbReference>
<evidence type="ECO:0000256" key="5">
    <source>
        <dbReference type="ARBA" id="ARBA00022821"/>
    </source>
</evidence>
<dbReference type="ExpressionAtlas" id="A0A0Q3HFN5">
    <property type="expression patterns" value="baseline and differential"/>
</dbReference>
<dbReference type="EMBL" id="CM000883">
    <property type="protein sequence ID" value="KQJ87179.1"/>
    <property type="molecule type" value="Genomic_DNA"/>
</dbReference>
<dbReference type="InterPro" id="IPR038005">
    <property type="entry name" value="RX-like_CC"/>
</dbReference>
<evidence type="ECO:0000259" key="9">
    <source>
        <dbReference type="Pfam" id="PF18052"/>
    </source>
</evidence>
<dbReference type="GO" id="GO:0042742">
    <property type="term" value="P:defense response to bacterium"/>
    <property type="evidence" value="ECO:0007669"/>
    <property type="project" value="UniProtKB-ARBA"/>
</dbReference>
<dbReference type="InterPro" id="IPR044974">
    <property type="entry name" value="Disease_R_plants"/>
</dbReference>
<evidence type="ECO:0000313" key="13">
    <source>
        <dbReference type="EnsemblPlants" id="KQJ87178"/>
    </source>
</evidence>
<feature type="coiled-coil region" evidence="7">
    <location>
        <begin position="911"/>
        <end position="946"/>
    </location>
</feature>
<dbReference type="InterPro" id="IPR042197">
    <property type="entry name" value="Apaf_helical"/>
</dbReference>
<evidence type="ECO:0000313" key="12">
    <source>
        <dbReference type="EMBL" id="KQJ87179.1"/>
    </source>
</evidence>
<dbReference type="GO" id="GO:0043531">
    <property type="term" value="F:ADP binding"/>
    <property type="evidence" value="ECO:0007669"/>
    <property type="project" value="InterPro"/>
</dbReference>
<dbReference type="Gene3D" id="1.10.8.430">
    <property type="entry name" value="Helical domain of apoptotic protease-activating factors"/>
    <property type="match status" value="1"/>
</dbReference>
<dbReference type="PANTHER" id="PTHR23155">
    <property type="entry name" value="DISEASE RESISTANCE PROTEIN RP"/>
    <property type="match status" value="1"/>
</dbReference>
<dbReference type="InParanoid" id="A0A0Q3HFN5"/>
<reference evidence="12 13" key="1">
    <citation type="journal article" date="2010" name="Nature">
        <title>Genome sequencing and analysis of the model grass Brachypodium distachyon.</title>
        <authorList>
            <consortium name="International Brachypodium Initiative"/>
        </authorList>
    </citation>
    <scope>NUCLEOTIDE SEQUENCE [LARGE SCALE GENOMIC DNA]</scope>
    <source>
        <strain evidence="12 13">Bd21</strain>
    </source>
</reference>
<dbReference type="Gramene" id="KQJ87178">
    <property type="protein sequence ID" value="KQJ87178"/>
    <property type="gene ID" value="BRADI_4g09577v3"/>
</dbReference>
<keyword evidence="5" id="KW-0611">Plant defense</keyword>
<evidence type="ECO:0000256" key="6">
    <source>
        <dbReference type="ARBA" id="ARBA00023054"/>
    </source>
</evidence>
<dbReference type="AlphaFoldDB" id="A0A0Q3HFN5"/>
<keyword evidence="6 7" id="KW-0175">Coiled coil</keyword>
<keyword evidence="3" id="KW-0677">Repeat</keyword>
<dbReference type="EnsemblPlants" id="KQJ87178">
    <property type="protein sequence ID" value="KQJ87178"/>
    <property type="gene ID" value="BRADI_4g09577v3"/>
</dbReference>
<protein>
    <recommendedName>
        <fullName evidence="15">AAA+ ATPase domain-containing protein</fullName>
    </recommendedName>
</protein>
<feature type="domain" description="Disease resistance N-terminal" evidence="9">
    <location>
        <begin position="7"/>
        <end position="89"/>
    </location>
</feature>
<dbReference type="PRINTS" id="PR00364">
    <property type="entry name" value="DISEASERSIST"/>
</dbReference>
<dbReference type="Pfam" id="PF23598">
    <property type="entry name" value="LRR_14"/>
    <property type="match status" value="1"/>
</dbReference>
<evidence type="ECO:0000256" key="3">
    <source>
        <dbReference type="ARBA" id="ARBA00022737"/>
    </source>
</evidence>
<evidence type="ECO:0000256" key="2">
    <source>
        <dbReference type="ARBA" id="ARBA00022614"/>
    </source>
</evidence>
<keyword evidence="4" id="KW-0547">Nucleotide-binding</keyword>
<comment type="similarity">
    <text evidence="1">Belongs to the disease resistance NB-LRR family.</text>
</comment>
<evidence type="ECO:0000259" key="11">
    <source>
        <dbReference type="Pfam" id="PF23598"/>
    </source>
</evidence>
<dbReference type="PANTHER" id="PTHR23155:SF1210">
    <property type="entry name" value="AAA+ ATPASE DOMAIN-CONTAINING PROTEIN"/>
    <property type="match status" value="1"/>
</dbReference>
<dbReference type="FunFam" id="1.10.10.10:FF:000322">
    <property type="entry name" value="Probable disease resistance protein At1g63360"/>
    <property type="match status" value="1"/>
</dbReference>
<accession>A0A0Q3HFN5</accession>
<organism evidence="12">
    <name type="scientific">Brachypodium distachyon</name>
    <name type="common">Purple false brome</name>
    <name type="synonym">Trachynia distachya</name>
    <dbReference type="NCBI Taxonomy" id="15368"/>
    <lineage>
        <taxon>Eukaryota</taxon>
        <taxon>Viridiplantae</taxon>
        <taxon>Streptophyta</taxon>
        <taxon>Embryophyta</taxon>
        <taxon>Tracheophyta</taxon>
        <taxon>Spermatophyta</taxon>
        <taxon>Magnoliopsida</taxon>
        <taxon>Liliopsida</taxon>
        <taxon>Poales</taxon>
        <taxon>Poaceae</taxon>
        <taxon>BOP clade</taxon>
        <taxon>Pooideae</taxon>
        <taxon>Stipodae</taxon>
        <taxon>Brachypodieae</taxon>
        <taxon>Brachypodium</taxon>
    </lineage>
</organism>
<dbReference type="Pfam" id="PF23559">
    <property type="entry name" value="WHD_DRP"/>
    <property type="match status" value="1"/>
</dbReference>
<feature type="domain" description="Disease resistance protein winged helix" evidence="10">
    <location>
        <begin position="405"/>
        <end position="476"/>
    </location>
</feature>
<evidence type="ECO:0000256" key="4">
    <source>
        <dbReference type="ARBA" id="ARBA00022741"/>
    </source>
</evidence>
<dbReference type="Gramene" id="KQJ87179">
    <property type="protein sequence ID" value="KQJ87179"/>
    <property type="gene ID" value="BRADI_4g09577v3"/>
</dbReference>
<dbReference type="InterPro" id="IPR041118">
    <property type="entry name" value="Rx_N"/>
</dbReference>
<dbReference type="Proteomes" id="UP000008810">
    <property type="component" value="Chromosome 4"/>
</dbReference>
<dbReference type="Gene3D" id="3.80.10.10">
    <property type="entry name" value="Ribonuclease Inhibitor"/>
    <property type="match status" value="1"/>
</dbReference>
<dbReference type="SUPFAM" id="SSF52058">
    <property type="entry name" value="L domain-like"/>
    <property type="match status" value="1"/>
</dbReference>
<keyword evidence="14" id="KW-1185">Reference proteome</keyword>
<evidence type="ECO:0000256" key="7">
    <source>
        <dbReference type="SAM" id="Coils"/>
    </source>
</evidence>